<dbReference type="PROSITE" id="PS01360">
    <property type="entry name" value="ZF_MYND_1"/>
    <property type="match status" value="1"/>
</dbReference>
<evidence type="ECO:0000256" key="4">
    <source>
        <dbReference type="PROSITE-ProRule" id="PRU00134"/>
    </source>
</evidence>
<dbReference type="Pfam" id="PF01753">
    <property type="entry name" value="zf-MYND"/>
    <property type="match status" value="1"/>
</dbReference>
<dbReference type="GO" id="GO:0005634">
    <property type="term" value="C:nucleus"/>
    <property type="evidence" value="ECO:0000318"/>
    <property type="project" value="GO_Central"/>
</dbReference>
<dbReference type="FunFam" id="6.10.140.2220:FF:000005">
    <property type="entry name" value="Histone-lysine N-methyltransferase SMYD1 isoform 1"/>
    <property type="match status" value="1"/>
</dbReference>
<dbReference type="FunFam" id="1.20.1280.50:FF:000127">
    <property type="entry name" value="Uncharacterized protein"/>
    <property type="match status" value="1"/>
</dbReference>
<dbReference type="OrthoDB" id="6332516at2759"/>
<evidence type="ECO:0008006" key="9">
    <source>
        <dbReference type="Google" id="ProtNLM"/>
    </source>
</evidence>
<dbReference type="PROSITE" id="PS50181">
    <property type="entry name" value="FBOX"/>
    <property type="match status" value="1"/>
</dbReference>
<protein>
    <recommendedName>
        <fullName evidence="9">MYND-type domain-containing protein</fullName>
    </recommendedName>
</protein>
<dbReference type="GO" id="GO:0000981">
    <property type="term" value="F:DNA-binding transcription factor activity, RNA polymerase II-specific"/>
    <property type="evidence" value="ECO:0000318"/>
    <property type="project" value="GO_Central"/>
</dbReference>
<dbReference type="SUPFAM" id="SSF144232">
    <property type="entry name" value="HIT/MYND zinc finger-like"/>
    <property type="match status" value="1"/>
</dbReference>
<dbReference type="SUPFAM" id="SSF81383">
    <property type="entry name" value="F-box domain"/>
    <property type="match status" value="1"/>
</dbReference>
<evidence type="ECO:0000259" key="5">
    <source>
        <dbReference type="PROSITE" id="PS50181"/>
    </source>
</evidence>
<dbReference type="InParanoid" id="E9G585"/>
<dbReference type="Gene3D" id="1.20.1280.50">
    <property type="match status" value="1"/>
</dbReference>
<dbReference type="GO" id="GO:0006357">
    <property type="term" value="P:regulation of transcription by RNA polymerase II"/>
    <property type="evidence" value="ECO:0000318"/>
    <property type="project" value="GO_Central"/>
</dbReference>
<accession>E9G585</accession>
<dbReference type="SUPFAM" id="SSF50978">
    <property type="entry name" value="WD40 repeat-like"/>
    <property type="match status" value="1"/>
</dbReference>
<dbReference type="InterPro" id="IPR002893">
    <property type="entry name" value="Znf_MYND"/>
</dbReference>
<feature type="domain" description="F-box" evidence="5">
    <location>
        <begin position="19"/>
        <end position="60"/>
    </location>
</feature>
<dbReference type="GO" id="GO:0008270">
    <property type="term" value="F:zinc ion binding"/>
    <property type="evidence" value="ECO:0007669"/>
    <property type="project" value="UniProtKB-KW"/>
</dbReference>
<dbReference type="HOGENOM" id="CLU_558089_0_0_1"/>
<evidence type="ECO:0000259" key="6">
    <source>
        <dbReference type="PROSITE" id="PS50865"/>
    </source>
</evidence>
<dbReference type="Gene3D" id="6.10.140.2220">
    <property type="match status" value="1"/>
</dbReference>
<dbReference type="PhylomeDB" id="E9G585"/>
<dbReference type="InterPro" id="IPR001810">
    <property type="entry name" value="F-box_dom"/>
</dbReference>
<dbReference type="InterPro" id="IPR036047">
    <property type="entry name" value="F-box-like_dom_sf"/>
</dbReference>
<evidence type="ECO:0000256" key="3">
    <source>
        <dbReference type="ARBA" id="ARBA00022833"/>
    </source>
</evidence>
<dbReference type="eggNOG" id="KOG0281">
    <property type="taxonomic scope" value="Eukaryota"/>
</dbReference>
<reference evidence="7 8" key="1">
    <citation type="journal article" date="2011" name="Science">
        <title>The ecoresponsive genome of Daphnia pulex.</title>
        <authorList>
            <person name="Colbourne J.K."/>
            <person name="Pfrender M.E."/>
            <person name="Gilbert D."/>
            <person name="Thomas W.K."/>
            <person name="Tucker A."/>
            <person name="Oakley T.H."/>
            <person name="Tokishita S."/>
            <person name="Aerts A."/>
            <person name="Arnold G.J."/>
            <person name="Basu M.K."/>
            <person name="Bauer D.J."/>
            <person name="Caceres C.E."/>
            <person name="Carmel L."/>
            <person name="Casola C."/>
            <person name="Choi J.H."/>
            <person name="Detter J.C."/>
            <person name="Dong Q."/>
            <person name="Dusheyko S."/>
            <person name="Eads B.D."/>
            <person name="Frohlich T."/>
            <person name="Geiler-Samerotte K.A."/>
            <person name="Gerlach D."/>
            <person name="Hatcher P."/>
            <person name="Jogdeo S."/>
            <person name="Krijgsveld J."/>
            <person name="Kriventseva E.V."/>
            <person name="Kultz D."/>
            <person name="Laforsch C."/>
            <person name="Lindquist E."/>
            <person name="Lopez J."/>
            <person name="Manak J.R."/>
            <person name="Muller J."/>
            <person name="Pangilinan J."/>
            <person name="Patwardhan R.P."/>
            <person name="Pitluck S."/>
            <person name="Pritham E.J."/>
            <person name="Rechtsteiner A."/>
            <person name="Rho M."/>
            <person name="Rogozin I.B."/>
            <person name="Sakarya O."/>
            <person name="Salamov A."/>
            <person name="Schaack S."/>
            <person name="Shapiro H."/>
            <person name="Shiga Y."/>
            <person name="Skalitzky C."/>
            <person name="Smith Z."/>
            <person name="Souvorov A."/>
            <person name="Sung W."/>
            <person name="Tang Z."/>
            <person name="Tsuchiya D."/>
            <person name="Tu H."/>
            <person name="Vos H."/>
            <person name="Wang M."/>
            <person name="Wolf Y.I."/>
            <person name="Yamagata H."/>
            <person name="Yamada T."/>
            <person name="Ye Y."/>
            <person name="Shaw J.R."/>
            <person name="Andrews J."/>
            <person name="Crease T.J."/>
            <person name="Tang H."/>
            <person name="Lucas S.M."/>
            <person name="Robertson H.M."/>
            <person name="Bork P."/>
            <person name="Koonin E.V."/>
            <person name="Zdobnov E.M."/>
            <person name="Grigoriev I.V."/>
            <person name="Lynch M."/>
            <person name="Boore J.L."/>
        </authorList>
    </citation>
    <scope>NUCLEOTIDE SEQUENCE [LARGE SCALE GENOMIC DNA]</scope>
</reference>
<evidence type="ECO:0000313" key="8">
    <source>
        <dbReference type="Proteomes" id="UP000000305"/>
    </source>
</evidence>
<dbReference type="AlphaFoldDB" id="E9G585"/>
<dbReference type="PROSITE" id="PS50865">
    <property type="entry name" value="ZF_MYND_2"/>
    <property type="match status" value="1"/>
</dbReference>
<keyword evidence="2 4" id="KW-0863">Zinc-finger</keyword>
<dbReference type="EMBL" id="GL732532">
    <property type="protein sequence ID" value="EFX85679.1"/>
    <property type="molecule type" value="Genomic_DNA"/>
</dbReference>
<dbReference type="Pfam" id="PF12937">
    <property type="entry name" value="F-box-like"/>
    <property type="match status" value="1"/>
</dbReference>
<dbReference type="Proteomes" id="UP000000305">
    <property type="component" value="Unassembled WGS sequence"/>
</dbReference>
<evidence type="ECO:0000256" key="1">
    <source>
        <dbReference type="ARBA" id="ARBA00022723"/>
    </source>
</evidence>
<feature type="domain" description="MYND-type" evidence="6">
    <location>
        <begin position="439"/>
        <end position="477"/>
    </location>
</feature>
<keyword evidence="8" id="KW-1185">Reference proteome</keyword>
<gene>
    <name evidence="7" type="ORF">DAPPUDRAFT_313766</name>
</gene>
<dbReference type="InterPro" id="IPR036322">
    <property type="entry name" value="WD40_repeat_dom_sf"/>
</dbReference>
<evidence type="ECO:0000256" key="2">
    <source>
        <dbReference type="ARBA" id="ARBA00022771"/>
    </source>
</evidence>
<evidence type="ECO:0000313" key="7">
    <source>
        <dbReference type="EMBL" id="EFX85679.1"/>
    </source>
</evidence>
<sequence length="489" mass="56219">MENEQHFDVIKGLHVKHLNDVLEKIFKYLDAESLLNAELTCKAWKAVASAVNQKKLWKLLLKKKMSNSQLWERINYCLKSKFLQTSSDSFSSRNIFNKFDYTAKALQNNWLKNDLTRDYVDCDVGLQRCVFQMRNKFISLWEPTSGIFKIWNRVTLKVEEVYQGPPLQFDLDFELYEHALMYSLNGHIYIRNLTTKTTKIHKPFGSDNGKSINYFRIENGFLCATVGQKYRLNFRSDVVVWKMKSPTEIEWENPKTVPSVRMDNTRISVDSNFIIAAHHGTSDTICDVYLMSKPQGKPKSIKLPVVRPELLFQDGIILMVTNEGEIKIVDVATSNSRIIANIGVDFSGRSNFLRIHSGNIFAFSLVGCSHGSRIQIWDFKKATDPTTNLPLPPFCSHTVYMEPPLVLHADAFGVLTVNREIGPVNSRDIIWALNFLPICNFCKQVKKRLLKCASCMSAKYCSSVCQKADWNHHRYLCRKTEKNVPFTLA</sequence>
<dbReference type="KEGG" id="dpx:DAPPUDRAFT_313766"/>
<name>E9G585_DAPPU</name>
<organism evidence="7 8">
    <name type="scientific">Daphnia pulex</name>
    <name type="common">Water flea</name>
    <dbReference type="NCBI Taxonomy" id="6669"/>
    <lineage>
        <taxon>Eukaryota</taxon>
        <taxon>Metazoa</taxon>
        <taxon>Ecdysozoa</taxon>
        <taxon>Arthropoda</taxon>
        <taxon>Crustacea</taxon>
        <taxon>Branchiopoda</taxon>
        <taxon>Diplostraca</taxon>
        <taxon>Cladocera</taxon>
        <taxon>Anomopoda</taxon>
        <taxon>Daphniidae</taxon>
        <taxon>Daphnia</taxon>
    </lineage>
</organism>
<proteinExistence type="predicted"/>
<keyword evidence="1" id="KW-0479">Metal-binding</keyword>
<keyword evidence="3" id="KW-0862">Zinc</keyword>
<dbReference type="STRING" id="6669.E9G585"/>